<reference evidence="1 2" key="1">
    <citation type="journal article" date="2009" name="Proc. Natl. Acad. Sci. U.S.A.">
        <title>Hamiltonella defensa, genome evolution of protective bacterial endosymbiont from pathogenic ancestors.</title>
        <authorList>
            <person name="Degnan P.H."/>
            <person name="Yu Y."/>
            <person name="Sisneros N."/>
            <person name="Wing R.A."/>
            <person name="Moran N.A."/>
        </authorList>
    </citation>
    <scope>NUCLEOTIDE SEQUENCE [LARGE SCALE GENOMIC DNA]</scope>
    <source>
        <strain evidence="2">5AT</strain>
    </source>
</reference>
<proteinExistence type="predicted"/>
<dbReference type="AlphaFoldDB" id="C4K7W5"/>
<dbReference type="STRING" id="572265.HDEF_2092"/>
<dbReference type="EMBL" id="CP001277">
    <property type="protein sequence ID" value="ACQ68658.1"/>
    <property type="molecule type" value="Genomic_DNA"/>
</dbReference>
<protein>
    <submittedName>
        <fullName evidence="1">Uncharacterized protein</fullName>
    </submittedName>
</protein>
<sequence>MKKFKLLYFFIKNNDESLLFLIFCCLNQLNFKTSSINALWRKA</sequence>
<gene>
    <name evidence="1" type="ordered locus">HDEF_2092</name>
</gene>
<keyword evidence="2" id="KW-1185">Reference proteome</keyword>
<organism evidence="1 2">
    <name type="scientific">Hamiltonella defensa subsp. Acyrthosiphon pisum (strain 5AT)</name>
    <dbReference type="NCBI Taxonomy" id="572265"/>
    <lineage>
        <taxon>Bacteria</taxon>
        <taxon>Pseudomonadati</taxon>
        <taxon>Pseudomonadota</taxon>
        <taxon>Gammaproteobacteria</taxon>
        <taxon>Enterobacterales</taxon>
        <taxon>Enterobacteriaceae</taxon>
        <taxon>aphid secondary symbionts</taxon>
        <taxon>Candidatus Williamhamiltonella</taxon>
    </lineage>
</organism>
<name>C4K7W5_HAMD5</name>
<dbReference type="KEGG" id="hde:HDEF_2092"/>
<accession>C4K7W5</accession>
<evidence type="ECO:0000313" key="2">
    <source>
        <dbReference type="Proteomes" id="UP000002334"/>
    </source>
</evidence>
<dbReference type="Proteomes" id="UP000002334">
    <property type="component" value="Chromosome"/>
</dbReference>
<dbReference type="HOGENOM" id="CLU_3234385_0_0_6"/>
<evidence type="ECO:0000313" key="1">
    <source>
        <dbReference type="EMBL" id="ACQ68658.1"/>
    </source>
</evidence>